<protein>
    <submittedName>
        <fullName evidence="1">Uncharacterized protein</fullName>
    </submittedName>
</protein>
<name>A0A642UY97_DIURU</name>
<evidence type="ECO:0000313" key="2">
    <source>
        <dbReference type="Proteomes" id="UP000449547"/>
    </source>
</evidence>
<dbReference type="GeneID" id="54779090"/>
<dbReference type="Proteomes" id="UP000449547">
    <property type="component" value="Unassembled WGS sequence"/>
</dbReference>
<dbReference type="EMBL" id="SWFT01000019">
    <property type="protein sequence ID" value="KAA8907750.1"/>
    <property type="molecule type" value="Genomic_DNA"/>
</dbReference>
<evidence type="ECO:0000313" key="1">
    <source>
        <dbReference type="EMBL" id="KAA8907750.1"/>
    </source>
</evidence>
<gene>
    <name evidence="1" type="ORF">DIURU_000437</name>
</gene>
<dbReference type="AlphaFoldDB" id="A0A642UY97"/>
<comment type="caution">
    <text evidence="1">The sequence shown here is derived from an EMBL/GenBank/DDBJ whole genome shotgun (WGS) entry which is preliminary data.</text>
</comment>
<proteinExistence type="predicted"/>
<organism evidence="1 2">
    <name type="scientific">Diutina rugosa</name>
    <name type="common">Yeast</name>
    <name type="synonym">Candida rugosa</name>
    <dbReference type="NCBI Taxonomy" id="5481"/>
    <lineage>
        <taxon>Eukaryota</taxon>
        <taxon>Fungi</taxon>
        <taxon>Dikarya</taxon>
        <taxon>Ascomycota</taxon>
        <taxon>Saccharomycotina</taxon>
        <taxon>Pichiomycetes</taxon>
        <taxon>Debaryomycetaceae</taxon>
        <taxon>Diutina</taxon>
    </lineage>
</organism>
<sequence>MTAELTKFDSFEAGDDHLIVLSNTKSRRSDDNRGSHLFNDSTSSRPPIRVFPSRKRVTIDDILSWDHDDRFRLVGECLYKANYPEYGMWSREPSEVMEPPKSDDGCINGHYRARLDELRGEINDFVREAQHIPDNKKHPLGKLLKLIPICGVVLNQVVSSIQDLDEVIRVTGENAVPDYAIQHAINEELHSVFADIIDLDTNTYTLCNLRRIIAIFITFEKENPETLGHVDRWSKSLWHAFGDDVEAEDFVRLVVFRLLLLGATPQLVRDEVLRLVASFIGDHSPQTVGDAVYLLDCAVNGDLLKKGHKGKDKAKKKK</sequence>
<dbReference type="VEuPathDB" id="FungiDB:DIURU_000437"/>
<keyword evidence="2" id="KW-1185">Reference proteome</keyword>
<reference evidence="1 2" key="1">
    <citation type="submission" date="2019-07" db="EMBL/GenBank/DDBJ databases">
        <title>Genome assembly of two rare yeast pathogens: Diutina rugosa and Trichomonascus ciferrii.</title>
        <authorList>
            <person name="Mixao V."/>
            <person name="Saus E."/>
            <person name="Hansen A."/>
            <person name="Lass-Flor C."/>
            <person name="Gabaldon T."/>
        </authorList>
    </citation>
    <scope>NUCLEOTIDE SEQUENCE [LARGE SCALE GENOMIC DNA]</scope>
    <source>
        <strain evidence="1 2">CBS 613</strain>
    </source>
</reference>
<accession>A0A642UY97</accession>
<dbReference type="RefSeq" id="XP_034014756.1">
    <property type="nucleotide sequence ID" value="XM_034157235.1"/>
</dbReference>